<dbReference type="PANTHER" id="PTHR43477:SF1">
    <property type="entry name" value="DIHYDROANTICAPSIN 7-DEHYDROGENASE"/>
    <property type="match status" value="1"/>
</dbReference>
<evidence type="ECO:0000256" key="3">
    <source>
        <dbReference type="ARBA" id="ARBA00023002"/>
    </source>
</evidence>
<comment type="caution">
    <text evidence="4">The sequence shown here is derived from an EMBL/GenBank/DDBJ whole genome shotgun (WGS) entry which is preliminary data.</text>
</comment>
<proteinExistence type="inferred from homology"/>
<dbReference type="InterPro" id="IPR002347">
    <property type="entry name" value="SDR_fam"/>
</dbReference>
<evidence type="ECO:0000256" key="1">
    <source>
        <dbReference type="ARBA" id="ARBA00006484"/>
    </source>
</evidence>
<dbReference type="InterPro" id="IPR057571">
    <property type="entry name" value="SDR_PhqE-like"/>
</dbReference>
<dbReference type="CDD" id="cd05233">
    <property type="entry name" value="SDR_c"/>
    <property type="match status" value="1"/>
</dbReference>
<dbReference type="SUPFAM" id="SSF51735">
    <property type="entry name" value="NAD(P)-binding Rossmann-fold domains"/>
    <property type="match status" value="1"/>
</dbReference>
<keyword evidence="3" id="KW-0560">Oxidoreductase</keyword>
<comment type="similarity">
    <text evidence="1">Belongs to the short-chain dehydrogenases/reductases (SDR) family.</text>
</comment>
<evidence type="ECO:0000313" key="4">
    <source>
        <dbReference type="EMBL" id="KAF7502511.1"/>
    </source>
</evidence>
<keyword evidence="2" id="KW-0521">NADP</keyword>
<reference evidence="4" key="1">
    <citation type="submission" date="2020-02" db="EMBL/GenBank/DDBJ databases">
        <authorList>
            <person name="Palmer J.M."/>
        </authorList>
    </citation>
    <scope>NUCLEOTIDE SEQUENCE</scope>
    <source>
        <strain evidence="4">EPUS1.4</strain>
        <tissue evidence="4">Thallus</tissue>
    </source>
</reference>
<dbReference type="OrthoDB" id="294295at2759"/>
<dbReference type="InterPro" id="IPR051122">
    <property type="entry name" value="SDR_DHRS6-like"/>
</dbReference>
<dbReference type="AlphaFoldDB" id="A0A8H7E118"/>
<sequence>MAAGKYASKLHNANVLILGGTSGIGFAVAEAAYEFGAMVTISGTNQAKIDTKIAEMKSNNSAGDASKLRGYPCDLGEQEKMEGNLKALFDFATNNGERKLDHIVFCAGDAPAIRKLEEVDVVYVQRFSMIRFAAPAVIAKLITLHSYLNSSPSSSITLTSGINTAKPSKGWTVGAGVGGAVEGAARGMAVDLAPIRVNCVSPGAVHTELLDKVGAENLEGMLAMFKDKSMTKTVGRPEDLAEAYLYCMRDRFVTGSVIESNGGGLLA</sequence>
<dbReference type="GO" id="GO:0016491">
    <property type="term" value="F:oxidoreductase activity"/>
    <property type="evidence" value="ECO:0007669"/>
    <property type="project" value="UniProtKB-KW"/>
</dbReference>
<organism evidence="4 5">
    <name type="scientific">Endocarpon pusillum</name>
    <dbReference type="NCBI Taxonomy" id="364733"/>
    <lineage>
        <taxon>Eukaryota</taxon>
        <taxon>Fungi</taxon>
        <taxon>Dikarya</taxon>
        <taxon>Ascomycota</taxon>
        <taxon>Pezizomycotina</taxon>
        <taxon>Eurotiomycetes</taxon>
        <taxon>Chaetothyriomycetidae</taxon>
        <taxon>Verrucariales</taxon>
        <taxon>Verrucariaceae</taxon>
        <taxon>Endocarpon</taxon>
    </lineage>
</organism>
<dbReference type="PRINTS" id="PR00081">
    <property type="entry name" value="GDHRDH"/>
</dbReference>
<keyword evidence="5" id="KW-1185">Reference proteome</keyword>
<dbReference type="InterPro" id="IPR036291">
    <property type="entry name" value="NAD(P)-bd_dom_sf"/>
</dbReference>
<dbReference type="Gene3D" id="3.40.50.720">
    <property type="entry name" value="NAD(P)-binding Rossmann-like Domain"/>
    <property type="match status" value="1"/>
</dbReference>
<gene>
    <name evidence="4" type="ORF">GJ744_005648</name>
</gene>
<dbReference type="Proteomes" id="UP000606974">
    <property type="component" value="Unassembled WGS sequence"/>
</dbReference>
<name>A0A8H7E118_9EURO</name>
<evidence type="ECO:0000313" key="5">
    <source>
        <dbReference type="Proteomes" id="UP000606974"/>
    </source>
</evidence>
<evidence type="ECO:0000256" key="2">
    <source>
        <dbReference type="ARBA" id="ARBA00022857"/>
    </source>
</evidence>
<dbReference type="PANTHER" id="PTHR43477">
    <property type="entry name" value="DIHYDROANTICAPSIN 7-DEHYDROGENASE"/>
    <property type="match status" value="1"/>
</dbReference>
<dbReference type="Pfam" id="PF23441">
    <property type="entry name" value="SDR"/>
    <property type="match status" value="1"/>
</dbReference>
<accession>A0A8H7E118</accession>
<dbReference type="EMBL" id="JAACFV010000244">
    <property type="protein sequence ID" value="KAF7502511.1"/>
    <property type="molecule type" value="Genomic_DNA"/>
</dbReference>
<protein>
    <submittedName>
        <fullName evidence="4">Uncharacterized protein</fullName>
    </submittedName>
</protein>